<name>F4KS59_HALH1</name>
<evidence type="ECO:0000256" key="11">
    <source>
        <dbReference type="ARBA" id="ARBA00023033"/>
    </source>
</evidence>
<dbReference type="InterPro" id="IPR020946">
    <property type="entry name" value="Flavin_mOase-like"/>
</dbReference>
<organism evidence="13 14">
    <name type="scientific">Haliscomenobacter hydrossis (strain ATCC 27775 / DSM 1100 / LMG 10767 / O)</name>
    <dbReference type="NCBI Taxonomy" id="760192"/>
    <lineage>
        <taxon>Bacteria</taxon>
        <taxon>Pseudomonadati</taxon>
        <taxon>Bacteroidota</taxon>
        <taxon>Saprospiria</taxon>
        <taxon>Saprospirales</taxon>
        <taxon>Haliscomenobacteraceae</taxon>
        <taxon>Haliscomenobacter</taxon>
    </lineage>
</organism>
<sequence length="426" mass="48210">MKRICVIGAGCSGITTVKNLLQAGLINLVCYEQNDQIGGNWVYAPHESHSSVCETTHIISSKKMSEFVDFPMPDDYPDYPSHAQLLRYFQAYTKHFGLSPYIQFNTKVVKSEKTPDERWLITLGDGQQERFDYLLIANGHHNVPRHPEHLPGNFSGRYLHAHQYKTAAPFQNERVLVIGAGNSGCDCAVEISRVAEFVAISTRGAQYIVPKFFMGKPTDTFNGQMQWIPKPIAAFLRQLSLRIQVGKYSDYGLPDPNFPVLKAHPTVNSELLYKIRHGKVHPRPAVSSVEGKQVRFVNGTEEEYDTIVAATGYKISTPFFAPDFINYEEADRVPLYLRMFHPDHPTLAFIGLFQPQGAIWPSSDLQAKLVANYIAGRWEMPTNVAELAEQDAAHIDREFLKAKRHTIEVHAHEFERALKKQILKIS</sequence>
<evidence type="ECO:0000313" key="13">
    <source>
        <dbReference type="EMBL" id="AEE52304.1"/>
    </source>
</evidence>
<keyword evidence="10 13" id="KW-0560">Oxidoreductase</keyword>
<dbReference type="KEGG" id="hhy:Halhy_4463"/>
<evidence type="ECO:0000256" key="6">
    <source>
        <dbReference type="ARBA" id="ARBA00022824"/>
    </source>
</evidence>
<dbReference type="GO" id="GO:0050660">
    <property type="term" value="F:flavin adenine dinucleotide binding"/>
    <property type="evidence" value="ECO:0007669"/>
    <property type="project" value="InterPro"/>
</dbReference>
<evidence type="ECO:0000256" key="1">
    <source>
        <dbReference type="ARBA" id="ARBA00001974"/>
    </source>
</evidence>
<keyword evidence="5" id="KW-0812">Transmembrane</keyword>
<protein>
    <submittedName>
        <fullName evidence="13">Flavin-containing monooxygenase</fullName>
        <ecNumber evidence="13">1.14.13.8</ecNumber>
    </submittedName>
</protein>
<dbReference type="Gene3D" id="3.50.50.60">
    <property type="entry name" value="FAD/NAD(P)-binding domain"/>
    <property type="match status" value="1"/>
</dbReference>
<dbReference type="EMBL" id="CP002691">
    <property type="protein sequence ID" value="AEE52304.1"/>
    <property type="molecule type" value="Genomic_DNA"/>
</dbReference>
<evidence type="ECO:0000256" key="2">
    <source>
        <dbReference type="ARBA" id="ARBA00004389"/>
    </source>
</evidence>
<dbReference type="Pfam" id="PF00743">
    <property type="entry name" value="FMO-like"/>
    <property type="match status" value="1"/>
</dbReference>
<evidence type="ECO:0000256" key="8">
    <source>
        <dbReference type="ARBA" id="ARBA00022857"/>
    </source>
</evidence>
<comment type="subcellular location">
    <subcellularLocation>
        <location evidence="2">Endoplasmic reticulum membrane</location>
        <topology evidence="2">Single-pass membrane protein</topology>
    </subcellularLocation>
</comment>
<dbReference type="AlphaFoldDB" id="F4KS59"/>
<evidence type="ECO:0000256" key="10">
    <source>
        <dbReference type="ARBA" id="ARBA00023002"/>
    </source>
</evidence>
<dbReference type="PIRSF" id="PIRSF000332">
    <property type="entry name" value="FMO"/>
    <property type="match status" value="1"/>
</dbReference>
<dbReference type="EC" id="1.14.13.8" evidence="13"/>
<dbReference type="PRINTS" id="PR00370">
    <property type="entry name" value="FMOXYGENASE"/>
</dbReference>
<dbReference type="FunFam" id="3.50.50.60:FF:000159">
    <property type="entry name" value="Dimethylaniline monooxygenase [N-oxide-forming]"/>
    <property type="match status" value="1"/>
</dbReference>
<keyword evidence="14" id="KW-1185">Reference proteome</keyword>
<evidence type="ECO:0000313" key="14">
    <source>
        <dbReference type="Proteomes" id="UP000008461"/>
    </source>
</evidence>
<dbReference type="InterPro" id="IPR050346">
    <property type="entry name" value="FMO-like"/>
</dbReference>
<comment type="similarity">
    <text evidence="3">Belongs to the FMO family.</text>
</comment>
<keyword evidence="9" id="KW-1133">Transmembrane helix</keyword>
<dbReference type="OrthoDB" id="9778740at2"/>
<comment type="cofactor">
    <cofactor evidence="1">
        <name>FAD</name>
        <dbReference type="ChEBI" id="CHEBI:57692"/>
    </cofactor>
</comment>
<dbReference type="STRING" id="760192.Halhy_4463"/>
<evidence type="ECO:0000256" key="12">
    <source>
        <dbReference type="ARBA" id="ARBA00023136"/>
    </source>
</evidence>
<dbReference type="GO" id="GO:0050661">
    <property type="term" value="F:NADP binding"/>
    <property type="evidence" value="ECO:0007669"/>
    <property type="project" value="InterPro"/>
</dbReference>
<dbReference type="InterPro" id="IPR036188">
    <property type="entry name" value="FAD/NAD-bd_sf"/>
</dbReference>
<dbReference type="RefSeq" id="WP_013766842.1">
    <property type="nucleotide sequence ID" value="NC_015510.1"/>
</dbReference>
<gene>
    <name evidence="13" type="ordered locus">Halhy_4463</name>
</gene>
<evidence type="ECO:0000256" key="4">
    <source>
        <dbReference type="ARBA" id="ARBA00022630"/>
    </source>
</evidence>
<reference evidence="13 14" key="1">
    <citation type="journal article" date="2011" name="Stand. Genomic Sci.">
        <title>Complete genome sequence of Haliscomenobacter hydrossis type strain (O).</title>
        <authorList>
            <consortium name="US DOE Joint Genome Institute (JGI-PGF)"/>
            <person name="Daligault H."/>
            <person name="Lapidus A."/>
            <person name="Zeytun A."/>
            <person name="Nolan M."/>
            <person name="Lucas S."/>
            <person name="Del Rio T.G."/>
            <person name="Tice H."/>
            <person name="Cheng J.F."/>
            <person name="Tapia R."/>
            <person name="Han C."/>
            <person name="Goodwin L."/>
            <person name="Pitluck S."/>
            <person name="Liolios K."/>
            <person name="Pagani I."/>
            <person name="Ivanova N."/>
            <person name="Huntemann M."/>
            <person name="Mavromatis K."/>
            <person name="Mikhailova N."/>
            <person name="Pati A."/>
            <person name="Chen A."/>
            <person name="Palaniappan K."/>
            <person name="Land M."/>
            <person name="Hauser L."/>
            <person name="Brambilla E.M."/>
            <person name="Rohde M."/>
            <person name="Verbarg S."/>
            <person name="Goker M."/>
            <person name="Bristow J."/>
            <person name="Eisen J.A."/>
            <person name="Markowitz V."/>
            <person name="Hugenholtz P."/>
            <person name="Kyrpides N.C."/>
            <person name="Klenk H.P."/>
            <person name="Woyke T."/>
        </authorList>
    </citation>
    <scope>NUCLEOTIDE SEQUENCE [LARGE SCALE GENOMIC DNA]</scope>
    <source>
        <strain evidence="14">ATCC 27775 / DSM 1100 / LMG 10767 / O</strain>
    </source>
</reference>
<dbReference type="PANTHER" id="PTHR23023">
    <property type="entry name" value="DIMETHYLANILINE MONOOXYGENASE"/>
    <property type="match status" value="1"/>
</dbReference>
<dbReference type="SUPFAM" id="SSF51905">
    <property type="entry name" value="FAD/NAD(P)-binding domain"/>
    <property type="match status" value="3"/>
</dbReference>
<dbReference type="GO" id="GO:0004499">
    <property type="term" value="F:N,N-dimethylaniline monooxygenase activity"/>
    <property type="evidence" value="ECO:0007669"/>
    <property type="project" value="InterPro"/>
</dbReference>
<evidence type="ECO:0000256" key="7">
    <source>
        <dbReference type="ARBA" id="ARBA00022827"/>
    </source>
</evidence>
<dbReference type="InterPro" id="IPR000960">
    <property type="entry name" value="Flavin_mOase"/>
</dbReference>
<keyword evidence="4" id="KW-0285">Flavoprotein</keyword>
<keyword evidence="8" id="KW-0521">NADP</keyword>
<evidence type="ECO:0000256" key="5">
    <source>
        <dbReference type="ARBA" id="ARBA00022692"/>
    </source>
</evidence>
<accession>F4KS59</accession>
<dbReference type="eggNOG" id="COG2072">
    <property type="taxonomic scope" value="Bacteria"/>
</dbReference>
<keyword evidence="7" id="KW-0274">FAD</keyword>
<dbReference type="HOGENOM" id="CLU_006909_8_3_10"/>
<evidence type="ECO:0000256" key="9">
    <source>
        <dbReference type="ARBA" id="ARBA00022989"/>
    </source>
</evidence>
<keyword evidence="12" id="KW-0472">Membrane</keyword>
<evidence type="ECO:0000256" key="3">
    <source>
        <dbReference type="ARBA" id="ARBA00009183"/>
    </source>
</evidence>
<reference key="2">
    <citation type="submission" date="2011-04" db="EMBL/GenBank/DDBJ databases">
        <title>Complete sequence of chromosome of Haliscomenobacter hydrossis DSM 1100.</title>
        <authorList>
            <consortium name="US DOE Joint Genome Institute (JGI-PGF)"/>
            <person name="Lucas S."/>
            <person name="Han J."/>
            <person name="Lapidus A."/>
            <person name="Bruce D."/>
            <person name="Goodwin L."/>
            <person name="Pitluck S."/>
            <person name="Peters L."/>
            <person name="Kyrpides N."/>
            <person name="Mavromatis K."/>
            <person name="Ivanova N."/>
            <person name="Ovchinnikova G."/>
            <person name="Pagani I."/>
            <person name="Daligault H."/>
            <person name="Detter J.C."/>
            <person name="Han C."/>
            <person name="Land M."/>
            <person name="Hauser L."/>
            <person name="Markowitz V."/>
            <person name="Cheng J.-F."/>
            <person name="Hugenholtz P."/>
            <person name="Woyke T."/>
            <person name="Wu D."/>
            <person name="Verbarg S."/>
            <person name="Frueling A."/>
            <person name="Brambilla E."/>
            <person name="Klenk H.-P."/>
            <person name="Eisen J.A."/>
        </authorList>
    </citation>
    <scope>NUCLEOTIDE SEQUENCE</scope>
    <source>
        <strain>DSM 1100</strain>
    </source>
</reference>
<keyword evidence="6" id="KW-0256">Endoplasmic reticulum</keyword>
<dbReference type="Proteomes" id="UP000008461">
    <property type="component" value="Chromosome"/>
</dbReference>
<keyword evidence="11 13" id="KW-0503">Monooxygenase</keyword>
<proteinExistence type="inferred from homology"/>